<dbReference type="AlphaFoldDB" id="A0A9Q3DN52"/>
<proteinExistence type="predicted"/>
<gene>
    <name evidence="1" type="ORF">O181_047076</name>
</gene>
<organism evidence="1 2">
    <name type="scientific">Austropuccinia psidii MF-1</name>
    <dbReference type="NCBI Taxonomy" id="1389203"/>
    <lineage>
        <taxon>Eukaryota</taxon>
        <taxon>Fungi</taxon>
        <taxon>Dikarya</taxon>
        <taxon>Basidiomycota</taxon>
        <taxon>Pucciniomycotina</taxon>
        <taxon>Pucciniomycetes</taxon>
        <taxon>Pucciniales</taxon>
        <taxon>Sphaerophragmiaceae</taxon>
        <taxon>Austropuccinia</taxon>
    </lineage>
</organism>
<dbReference type="OrthoDB" id="5975069at2759"/>
<protein>
    <submittedName>
        <fullName evidence="1">Uncharacterized protein</fullName>
    </submittedName>
</protein>
<accession>A0A9Q3DN52</accession>
<sequence length="96" mass="11075">MIKTLEDIIRRFCACFLELKDSDGFNHYWCTLIPALVLEYKISVHYSTGQNPAILEKGSNPRLPAYTLRKDLIEIHPKASSLNIMLDKVKIIQKKN</sequence>
<comment type="caution">
    <text evidence="1">The sequence shown here is derived from an EMBL/GenBank/DDBJ whole genome shotgun (WGS) entry which is preliminary data.</text>
</comment>
<evidence type="ECO:0000313" key="2">
    <source>
        <dbReference type="Proteomes" id="UP000765509"/>
    </source>
</evidence>
<keyword evidence="2" id="KW-1185">Reference proteome</keyword>
<reference evidence="1" key="1">
    <citation type="submission" date="2021-03" db="EMBL/GenBank/DDBJ databases">
        <title>Draft genome sequence of rust myrtle Austropuccinia psidii MF-1, a brazilian biotype.</title>
        <authorList>
            <person name="Quecine M.C."/>
            <person name="Pachon D.M.R."/>
            <person name="Bonatelli M.L."/>
            <person name="Correr F.H."/>
            <person name="Franceschini L.M."/>
            <person name="Leite T.F."/>
            <person name="Margarido G.R.A."/>
            <person name="Almeida C.A."/>
            <person name="Ferrarezi J.A."/>
            <person name="Labate C.A."/>
        </authorList>
    </citation>
    <scope>NUCLEOTIDE SEQUENCE</scope>
    <source>
        <strain evidence="1">MF-1</strain>
    </source>
</reference>
<dbReference type="Proteomes" id="UP000765509">
    <property type="component" value="Unassembled WGS sequence"/>
</dbReference>
<name>A0A9Q3DN52_9BASI</name>
<evidence type="ECO:0000313" key="1">
    <source>
        <dbReference type="EMBL" id="MBW0507361.1"/>
    </source>
</evidence>
<dbReference type="EMBL" id="AVOT02019662">
    <property type="protein sequence ID" value="MBW0507361.1"/>
    <property type="molecule type" value="Genomic_DNA"/>
</dbReference>